<evidence type="ECO:0000313" key="6">
    <source>
        <dbReference type="EMBL" id="CDG47793.1"/>
    </source>
</evidence>
<dbReference type="EMBL" id="FR904232">
    <property type="protein sequence ID" value="CDG47793.1"/>
    <property type="molecule type" value="Genomic_DNA"/>
</dbReference>
<comment type="similarity">
    <text evidence="1">Belongs to the ner transcriptional regulatory family.</text>
</comment>
<dbReference type="InterPro" id="IPR010982">
    <property type="entry name" value="Lambda_DNA-bd_dom_sf"/>
</dbReference>
<dbReference type="AlphaFoldDB" id="A0A068RAV8"/>
<gene>
    <name evidence="6" type="ORF">SCTVLC_1067</name>
</gene>
<protein>
    <submittedName>
        <fullName evidence="6">Putative Winged helix-turn-helix DNA-binding domain-containing protein</fullName>
    </submittedName>
</protein>
<evidence type="ECO:0000256" key="2">
    <source>
        <dbReference type="ARBA" id="ARBA00023015"/>
    </source>
</evidence>
<evidence type="ECO:0000256" key="4">
    <source>
        <dbReference type="ARBA" id="ARBA00023163"/>
    </source>
</evidence>
<keyword evidence="2" id="KW-0805">Transcription regulation</keyword>
<dbReference type="GO" id="GO:0003677">
    <property type="term" value="F:DNA binding"/>
    <property type="evidence" value="ECO:0007669"/>
    <property type="project" value="UniProtKB-KW"/>
</dbReference>
<evidence type="ECO:0000256" key="3">
    <source>
        <dbReference type="ARBA" id="ARBA00023125"/>
    </source>
</evidence>
<sequence length="83" mass="9585">MMSKNEDLRADWHPEIIKAEIRKRGLSFRTLSLNAGYSRDSLKSVLRTPCKPYQQVVADALGIAPEVIWPSRYRTESYMRKAS</sequence>
<accession>A0A068RAV8</accession>
<reference evidence="6" key="1">
    <citation type="submission" date="2013-06" db="EMBL/GenBank/DDBJ databases">
        <authorList>
            <person name="Mazano-Marin A."/>
        </authorList>
    </citation>
    <scope>NUCLEOTIDE SEQUENCE</scope>
    <source>
        <strain evidence="6">SCt-VLC</strain>
    </source>
</reference>
<keyword evidence="3 6" id="KW-0238">DNA-binding</keyword>
<dbReference type="Gene3D" id="1.10.260.40">
    <property type="entry name" value="lambda repressor-like DNA-binding domains"/>
    <property type="match status" value="1"/>
</dbReference>
<reference evidence="6" key="2">
    <citation type="journal article" date="2014" name="Genome Biol. Evol.">
        <title>Settling down: the genome of Serratia symbiotica from the aphid Cinara tujafilina zooms in on the process of accommodation to a cooperative intracellular life.</title>
        <authorList>
            <person name="Manzano-Marin A."/>
            <person name="Latorre A."/>
        </authorList>
    </citation>
    <scope>NUCLEOTIDE SEQUENCE</scope>
    <source>
        <strain evidence="6">SCt-VLC</strain>
    </source>
</reference>
<feature type="domain" description="Ner winged helix-turn-helix DNA-binding" evidence="5">
    <location>
        <begin position="11"/>
        <end position="77"/>
    </location>
</feature>
<proteinExistence type="inferred from homology"/>
<dbReference type="Pfam" id="PF13693">
    <property type="entry name" value="HTH_35"/>
    <property type="match status" value="1"/>
</dbReference>
<dbReference type="InterPro" id="IPR038722">
    <property type="entry name" value="Ner_HTH_dom"/>
</dbReference>
<dbReference type="SUPFAM" id="SSF47413">
    <property type="entry name" value="lambda repressor-like DNA-binding domains"/>
    <property type="match status" value="1"/>
</dbReference>
<evidence type="ECO:0000256" key="1">
    <source>
        <dbReference type="ARBA" id="ARBA00006157"/>
    </source>
</evidence>
<keyword evidence="4" id="KW-0804">Transcription</keyword>
<organism evidence="6">
    <name type="scientific">Serratia symbiotica SCt-VLC</name>
    <dbReference type="NCBI Taxonomy" id="1347341"/>
    <lineage>
        <taxon>Bacteria</taxon>
        <taxon>Pseudomonadati</taxon>
        <taxon>Pseudomonadota</taxon>
        <taxon>Gammaproteobacteria</taxon>
        <taxon>Enterobacterales</taxon>
        <taxon>Yersiniaceae</taxon>
        <taxon>Serratia</taxon>
        <taxon>Serratia symbiotica</taxon>
    </lineage>
</organism>
<evidence type="ECO:0000259" key="5">
    <source>
        <dbReference type="Pfam" id="PF13693"/>
    </source>
</evidence>
<name>A0A068RAV8_9GAMM</name>